<organism evidence="6 7">
    <name type="scientific">Acaulospora morrowiae</name>
    <dbReference type="NCBI Taxonomy" id="94023"/>
    <lineage>
        <taxon>Eukaryota</taxon>
        <taxon>Fungi</taxon>
        <taxon>Fungi incertae sedis</taxon>
        <taxon>Mucoromycota</taxon>
        <taxon>Glomeromycotina</taxon>
        <taxon>Glomeromycetes</taxon>
        <taxon>Diversisporales</taxon>
        <taxon>Acaulosporaceae</taxon>
        <taxon>Acaulospora</taxon>
    </lineage>
</organism>
<comment type="similarity">
    <text evidence="3">Belongs to the translin family.</text>
</comment>
<dbReference type="PANTHER" id="PTHR10741">
    <property type="entry name" value="TRANSLIN AND TRANSLIN ASSOCIATED PROTEIN X"/>
    <property type="match status" value="1"/>
</dbReference>
<reference evidence="6" key="1">
    <citation type="submission" date="2021-06" db="EMBL/GenBank/DDBJ databases">
        <authorList>
            <person name="Kallberg Y."/>
            <person name="Tangrot J."/>
            <person name="Rosling A."/>
        </authorList>
    </citation>
    <scope>NUCLEOTIDE SEQUENCE</scope>
    <source>
        <strain evidence="6">CL551</strain>
    </source>
</reference>
<dbReference type="Pfam" id="PF01997">
    <property type="entry name" value="Translin"/>
    <property type="match status" value="2"/>
</dbReference>
<evidence type="ECO:0000256" key="4">
    <source>
        <dbReference type="ARBA" id="ARBA00022490"/>
    </source>
</evidence>
<gene>
    <name evidence="6" type="ORF">AMORRO_LOCUS2401</name>
</gene>
<dbReference type="OrthoDB" id="31005at2759"/>
<evidence type="ECO:0000313" key="6">
    <source>
        <dbReference type="EMBL" id="CAG8483025.1"/>
    </source>
</evidence>
<dbReference type="InterPro" id="IPR016069">
    <property type="entry name" value="Translin_C"/>
</dbReference>
<evidence type="ECO:0000256" key="3">
    <source>
        <dbReference type="ARBA" id="ARBA00005902"/>
    </source>
</evidence>
<dbReference type="GO" id="GO:0043565">
    <property type="term" value="F:sequence-specific DNA binding"/>
    <property type="evidence" value="ECO:0007669"/>
    <property type="project" value="InterPro"/>
</dbReference>
<name>A0A9N8WEK5_9GLOM</name>
<dbReference type="InterPro" id="IPR016068">
    <property type="entry name" value="Translin_N"/>
</dbReference>
<dbReference type="GO" id="GO:0005737">
    <property type="term" value="C:cytoplasm"/>
    <property type="evidence" value="ECO:0007669"/>
    <property type="project" value="UniProtKB-SubCell"/>
</dbReference>
<dbReference type="Proteomes" id="UP000789342">
    <property type="component" value="Unassembled WGS sequence"/>
</dbReference>
<comment type="caution">
    <text evidence="6">The sequence shown here is derived from an EMBL/GenBank/DDBJ whole genome shotgun (WGS) entry which is preliminary data.</text>
</comment>
<proteinExistence type="inferred from homology"/>
<evidence type="ECO:0000313" key="7">
    <source>
        <dbReference type="Proteomes" id="UP000789342"/>
    </source>
</evidence>
<dbReference type="AlphaFoldDB" id="A0A9N8WEK5"/>
<evidence type="ECO:0000256" key="2">
    <source>
        <dbReference type="ARBA" id="ARBA00004496"/>
    </source>
</evidence>
<dbReference type="GO" id="GO:0005634">
    <property type="term" value="C:nucleus"/>
    <property type="evidence" value="ECO:0007669"/>
    <property type="project" value="UniProtKB-SubCell"/>
</dbReference>
<dbReference type="Gene3D" id="1.20.58.190">
    <property type="entry name" value="Translin, domain 1"/>
    <property type="match status" value="2"/>
</dbReference>
<dbReference type="EMBL" id="CAJVPV010001011">
    <property type="protein sequence ID" value="CAG8483025.1"/>
    <property type="molecule type" value="Genomic_DNA"/>
</dbReference>
<dbReference type="SUPFAM" id="SSF74784">
    <property type="entry name" value="Translin"/>
    <property type="match status" value="2"/>
</dbReference>
<keyword evidence="5" id="KW-0539">Nucleus</keyword>
<comment type="subcellular location">
    <subcellularLocation>
        <location evidence="2">Cytoplasm</location>
    </subcellularLocation>
    <subcellularLocation>
        <location evidence="1">Nucleus</location>
    </subcellularLocation>
</comment>
<dbReference type="InterPro" id="IPR002848">
    <property type="entry name" value="Translin_fam"/>
</dbReference>
<evidence type="ECO:0000256" key="1">
    <source>
        <dbReference type="ARBA" id="ARBA00004123"/>
    </source>
</evidence>
<evidence type="ECO:0000256" key="5">
    <source>
        <dbReference type="ARBA" id="ARBA00023242"/>
    </source>
</evidence>
<accession>A0A9N8WEK5</accession>
<keyword evidence="4" id="KW-0963">Cytoplasm</keyword>
<keyword evidence="7" id="KW-1185">Reference proteome</keyword>
<dbReference type="CDD" id="cd14820">
    <property type="entry name" value="TRAX"/>
    <property type="match status" value="1"/>
</dbReference>
<dbReference type="InterPro" id="IPR036081">
    <property type="entry name" value="Translin_sf"/>
</dbReference>
<protein>
    <submittedName>
        <fullName evidence="6">3075_t:CDS:1</fullName>
    </submittedName>
</protein>
<sequence>MADAKASDNKSTINKLFLSFRDSIDFHHDRRERVIKSSRDITALSKKLIYIAHRVTQRPLESILDEVRTKKSEILELFKKVSVELEGANFYRRAQSAHSFVQEFLNRCAKQQQYHIEKYEFPLTMIVSYKYNKSVSPSIQEYIEAIAFVEYLENGVLITKEKIENDFRDENGNQFLLITYDDYLLGIADLTGELMRYAINCIGMGDHNQARKVCQFLRNIKSGYDILRVTNHFLRNKVEIMKGSLAKVENEYSQDFYQHIISEHAQNFEVSMEVDE</sequence>
<dbReference type="Gene3D" id="1.20.58.200">
    <property type="entry name" value="Translin, domain 2"/>
    <property type="match status" value="1"/>
</dbReference>